<dbReference type="OrthoDB" id="2356897at2"/>
<dbReference type="Gene3D" id="2.30.42.10">
    <property type="match status" value="1"/>
</dbReference>
<dbReference type="GO" id="GO:0030163">
    <property type="term" value="P:protein catabolic process"/>
    <property type="evidence" value="ECO:0007669"/>
    <property type="project" value="InterPro"/>
</dbReference>
<dbReference type="STRING" id="240303.SAMN05421677_11182"/>
<dbReference type="Gene3D" id="3.30.230.10">
    <property type="match status" value="1"/>
</dbReference>
<dbReference type="NCBIfam" id="NF041438">
    <property type="entry name" value="SepM_fam_S16"/>
    <property type="match status" value="1"/>
</dbReference>
<gene>
    <name evidence="5" type="ORF">SAMN05421677_11182</name>
</gene>
<dbReference type="GO" id="GO:0004176">
    <property type="term" value="F:ATP-dependent peptidase activity"/>
    <property type="evidence" value="ECO:0007669"/>
    <property type="project" value="UniProtKB-UniRule"/>
</dbReference>
<evidence type="ECO:0000313" key="6">
    <source>
        <dbReference type="Proteomes" id="UP000198860"/>
    </source>
</evidence>
<dbReference type="PANTHER" id="PTHR10046">
    <property type="entry name" value="ATP DEPENDENT LON PROTEASE FAMILY MEMBER"/>
    <property type="match status" value="1"/>
</dbReference>
<dbReference type="Pfam" id="PF05362">
    <property type="entry name" value="Lon_C"/>
    <property type="match status" value="1"/>
</dbReference>
<dbReference type="SUPFAM" id="SSF50156">
    <property type="entry name" value="PDZ domain-like"/>
    <property type="match status" value="1"/>
</dbReference>
<keyword evidence="6" id="KW-1185">Reference proteome</keyword>
<dbReference type="Pfam" id="PF13180">
    <property type="entry name" value="PDZ_2"/>
    <property type="match status" value="1"/>
</dbReference>
<sequence>MKANRRLIITGIITVLIVAFLGAFRLPYYIYKPGTADALNDIVEVEGGFDSEGEMHLVTVRGGQATPIQWVLAQVRPFHQIYPLEDIRPEGVSEEEYFHAQLQMMESSQEASKVVAYQAAGKEIDINYEGVYVMNVIEGMPAEEILETGDQIVKVDGQDIQETSDLIDYVSNKGEGDSVMLTIVRDEETIERELELAPFPDNPDKVGVGISLVTDRTVDVNPKVNVKSGEIGGPSAGLMFSLEIYDQLTEPDITKGYEIAGTGEINYEGQVGRIGGIDKKVVAASDHGAEVFFAPNEEGREGSNYQIAKETAEEIDTDMKVVPVDTFQDALDYLQDLEPKQEA</sequence>
<evidence type="ECO:0000256" key="1">
    <source>
        <dbReference type="PROSITE-ProRule" id="PRU01122"/>
    </source>
</evidence>
<dbReference type="EMBL" id="FNIZ01000011">
    <property type="protein sequence ID" value="SDP06859.1"/>
    <property type="molecule type" value="Genomic_DNA"/>
</dbReference>
<reference evidence="6" key="1">
    <citation type="submission" date="2016-10" db="EMBL/GenBank/DDBJ databases">
        <authorList>
            <person name="Varghese N."/>
            <person name="Submissions S."/>
        </authorList>
    </citation>
    <scope>NUCLEOTIDE SEQUENCE [LARGE SCALE GENOMIC DNA]</scope>
    <source>
        <strain evidence="6">CGMCC 1.3703</strain>
    </source>
</reference>
<proteinExistence type="inferred from homology"/>
<feature type="domain" description="PDZ" evidence="3">
    <location>
        <begin position="101"/>
        <end position="187"/>
    </location>
</feature>
<dbReference type="InterPro" id="IPR014721">
    <property type="entry name" value="Ribsml_uS5_D2-typ_fold_subgr"/>
</dbReference>
<dbReference type="PROSITE" id="PS51786">
    <property type="entry name" value="LON_PROTEOLYTIC"/>
    <property type="match status" value="1"/>
</dbReference>
<dbReference type="GO" id="GO:0006508">
    <property type="term" value="P:proteolysis"/>
    <property type="evidence" value="ECO:0007669"/>
    <property type="project" value="UniProtKB-KW"/>
</dbReference>
<dbReference type="InterPro" id="IPR001478">
    <property type="entry name" value="PDZ"/>
</dbReference>
<dbReference type="GO" id="GO:0004252">
    <property type="term" value="F:serine-type endopeptidase activity"/>
    <property type="evidence" value="ECO:0007669"/>
    <property type="project" value="UniProtKB-UniRule"/>
</dbReference>
<dbReference type="InterPro" id="IPR020568">
    <property type="entry name" value="Ribosomal_Su5_D2-typ_SF"/>
</dbReference>
<evidence type="ECO:0000259" key="3">
    <source>
        <dbReference type="PROSITE" id="PS50106"/>
    </source>
</evidence>
<evidence type="ECO:0000256" key="2">
    <source>
        <dbReference type="SAM" id="Phobius"/>
    </source>
</evidence>
<comment type="catalytic activity">
    <reaction evidence="1">
        <text>Hydrolysis of proteins in presence of ATP.</text>
        <dbReference type="EC" id="3.4.21.53"/>
    </reaction>
</comment>
<dbReference type="Proteomes" id="UP000198860">
    <property type="component" value="Unassembled WGS sequence"/>
</dbReference>
<keyword evidence="2" id="KW-0812">Transmembrane</keyword>
<dbReference type="InterPro" id="IPR027065">
    <property type="entry name" value="Lon_Prtase"/>
</dbReference>
<dbReference type="InterPro" id="IPR008269">
    <property type="entry name" value="Lon_proteolytic"/>
</dbReference>
<feature type="transmembrane region" description="Helical" evidence="2">
    <location>
        <begin position="7"/>
        <end position="31"/>
    </location>
</feature>
<feature type="active site" evidence="1">
    <location>
        <position position="280"/>
    </location>
</feature>
<keyword evidence="1" id="KW-0720">Serine protease</keyword>
<dbReference type="SUPFAM" id="SSF54211">
    <property type="entry name" value="Ribosomal protein S5 domain 2-like"/>
    <property type="match status" value="1"/>
</dbReference>
<dbReference type="GO" id="GO:0005524">
    <property type="term" value="F:ATP binding"/>
    <property type="evidence" value="ECO:0007669"/>
    <property type="project" value="InterPro"/>
</dbReference>
<keyword evidence="2" id="KW-0472">Membrane</keyword>
<dbReference type="InterPro" id="IPR036034">
    <property type="entry name" value="PDZ_sf"/>
</dbReference>
<evidence type="ECO:0000259" key="4">
    <source>
        <dbReference type="PROSITE" id="PS51786"/>
    </source>
</evidence>
<feature type="domain" description="Lon proteolytic" evidence="4">
    <location>
        <begin position="230"/>
        <end position="337"/>
    </location>
</feature>
<organism evidence="5 6">
    <name type="scientific">Halobacillus aidingensis</name>
    <dbReference type="NCBI Taxonomy" id="240303"/>
    <lineage>
        <taxon>Bacteria</taxon>
        <taxon>Bacillati</taxon>
        <taxon>Bacillota</taxon>
        <taxon>Bacilli</taxon>
        <taxon>Bacillales</taxon>
        <taxon>Bacillaceae</taxon>
        <taxon>Halobacillus</taxon>
    </lineage>
</organism>
<dbReference type="EC" id="3.4.21.53" evidence="1"/>
<name>A0A1H0PQM6_HALAD</name>
<dbReference type="SMART" id="SM00228">
    <property type="entry name" value="PDZ"/>
    <property type="match status" value="1"/>
</dbReference>
<keyword evidence="1" id="KW-0645">Protease</keyword>
<dbReference type="RefSeq" id="WP_089652795.1">
    <property type="nucleotide sequence ID" value="NZ_FNIZ01000011.1"/>
</dbReference>
<dbReference type="PROSITE" id="PS50106">
    <property type="entry name" value="PDZ"/>
    <property type="match status" value="1"/>
</dbReference>
<feature type="active site" evidence="1">
    <location>
        <position position="235"/>
    </location>
</feature>
<keyword evidence="2" id="KW-1133">Transmembrane helix</keyword>
<keyword evidence="1" id="KW-0378">Hydrolase</keyword>
<dbReference type="AlphaFoldDB" id="A0A1H0PQM6"/>
<comment type="similarity">
    <text evidence="1">Belongs to the peptidase S16 family.</text>
</comment>
<accession>A0A1H0PQM6</accession>
<protein>
    <recommendedName>
        <fullName evidence="1">endopeptidase La</fullName>
        <ecNumber evidence="1">3.4.21.53</ecNumber>
    </recommendedName>
</protein>
<evidence type="ECO:0000313" key="5">
    <source>
        <dbReference type="EMBL" id="SDP06859.1"/>
    </source>
</evidence>